<feature type="active site" description="Proton acceptor" evidence="9">
    <location>
        <position position="335"/>
    </location>
</feature>
<dbReference type="CDD" id="cd03313">
    <property type="entry name" value="enolase"/>
    <property type="match status" value="1"/>
</dbReference>
<dbReference type="Gene3D" id="3.30.390.10">
    <property type="entry name" value="Enolase-like, N-terminal domain"/>
    <property type="match status" value="1"/>
</dbReference>
<dbReference type="InterPro" id="IPR000941">
    <property type="entry name" value="Enolase"/>
</dbReference>
<gene>
    <name evidence="9 12" type="primary">eno</name>
    <name evidence="12" type="ORF">ACFFN0_03105</name>
</gene>
<evidence type="ECO:0000259" key="10">
    <source>
        <dbReference type="SMART" id="SM01192"/>
    </source>
</evidence>
<keyword evidence="9" id="KW-0963">Cytoplasm</keyword>
<evidence type="ECO:0000259" key="11">
    <source>
        <dbReference type="SMART" id="SM01193"/>
    </source>
</evidence>
<feature type="binding site" evidence="9">
    <location>
        <position position="335"/>
    </location>
    <ligand>
        <name>(2R)-2-phosphoglycerate</name>
        <dbReference type="ChEBI" id="CHEBI:58289"/>
    </ligand>
</feature>
<sequence length="428" mass="45370">MAVIDAIIAREILDSRGNPTVEVEVGLDDGTVARAAVPSGASTGAFEAVERRDGDESRYLGKGVEAAVQAVMDDLEPRLLGFDASEQRLVDAEMLAADGTDNKGEIGANAILGVSLAVAKAAADSAGLPLFRYVGGPNAHVLPVPMMNILNGGSHADSNVDIQEFMIAPIGAGSFREALRWGAEVYHALKAVLKERGLATGLGDEGGFAPNLESNRAALDLIVEAIGKAGYEVGPDIALALDVAASEFHEDGSYAFEGSTRTAAEMTDYYAELVDAYPLVSIEDPLHEDDWAGWQQITERLGERVQLVGDDLFVTNPTRLRRGIEEKAGNALLVKVNQIGSLTETLDAVALAQSNGFRCMMSHRSGETEDVTIADLAVATNCGQIKTGAPARSERVAKYNQLLRIEEELDEAALYAGAGAFPRFRPQG</sequence>
<evidence type="ECO:0000256" key="5">
    <source>
        <dbReference type="ARBA" id="ARBA00022525"/>
    </source>
</evidence>
<evidence type="ECO:0000256" key="4">
    <source>
        <dbReference type="ARBA" id="ARBA00017068"/>
    </source>
</evidence>
<dbReference type="HAMAP" id="MF_00318">
    <property type="entry name" value="Enolase"/>
    <property type="match status" value="1"/>
</dbReference>
<dbReference type="GO" id="GO:0004634">
    <property type="term" value="F:phosphopyruvate hydratase activity"/>
    <property type="evidence" value="ECO:0007669"/>
    <property type="project" value="UniProtKB-EC"/>
</dbReference>
<feature type="binding site" evidence="9">
    <location>
        <position position="163"/>
    </location>
    <ligand>
        <name>(2R)-2-phosphoglycerate</name>
        <dbReference type="ChEBI" id="CHEBI:58289"/>
    </ligand>
</feature>
<feature type="binding site" evidence="9">
    <location>
        <position position="283"/>
    </location>
    <ligand>
        <name>Mg(2+)</name>
        <dbReference type="ChEBI" id="CHEBI:18420"/>
    </ligand>
</feature>
<evidence type="ECO:0000256" key="2">
    <source>
        <dbReference type="ARBA" id="ARBA00009604"/>
    </source>
</evidence>
<dbReference type="Gene3D" id="3.20.20.120">
    <property type="entry name" value="Enolase-like C-terminal domain"/>
    <property type="match status" value="1"/>
</dbReference>
<feature type="binding site" evidence="9">
    <location>
        <position position="364"/>
    </location>
    <ligand>
        <name>(2R)-2-phosphoglycerate</name>
        <dbReference type="ChEBI" id="CHEBI:58289"/>
    </ligand>
</feature>
<accession>A0ABV5UZP8</accession>
<dbReference type="SFLD" id="SFLDF00002">
    <property type="entry name" value="enolase"/>
    <property type="match status" value="1"/>
</dbReference>
<dbReference type="PROSITE" id="PS00164">
    <property type="entry name" value="ENOLASE"/>
    <property type="match status" value="1"/>
</dbReference>
<dbReference type="InterPro" id="IPR020810">
    <property type="entry name" value="Enolase_C"/>
</dbReference>
<feature type="domain" description="Enolase C-terminal TIM barrel" evidence="10">
    <location>
        <begin position="139"/>
        <end position="423"/>
    </location>
</feature>
<dbReference type="EC" id="4.2.1.11" evidence="3 9"/>
<comment type="caution">
    <text evidence="12">The sequence shown here is derived from an EMBL/GenBank/DDBJ whole genome shotgun (WGS) entry which is preliminary data.</text>
</comment>
<comment type="catalytic activity">
    <reaction evidence="9">
        <text>(2R)-2-phosphoglycerate = phosphoenolpyruvate + H2O</text>
        <dbReference type="Rhea" id="RHEA:10164"/>
        <dbReference type="ChEBI" id="CHEBI:15377"/>
        <dbReference type="ChEBI" id="CHEBI:58289"/>
        <dbReference type="ChEBI" id="CHEBI:58702"/>
        <dbReference type="EC" id="4.2.1.11"/>
    </reaction>
</comment>
<evidence type="ECO:0000313" key="13">
    <source>
        <dbReference type="Proteomes" id="UP001589613"/>
    </source>
</evidence>
<feature type="active site" description="Proton donor" evidence="9">
    <location>
        <position position="205"/>
    </location>
</feature>
<protein>
    <recommendedName>
        <fullName evidence="4 9">Enolase</fullName>
        <ecNumber evidence="3 9">4.2.1.11</ecNumber>
    </recommendedName>
    <alternativeName>
        <fullName evidence="9">2-phospho-D-glycerate hydro-lyase</fullName>
    </alternativeName>
    <alternativeName>
        <fullName evidence="9">2-phosphoglycerate dehydratase</fullName>
    </alternativeName>
</protein>
<reference evidence="12 13" key="1">
    <citation type="submission" date="2024-09" db="EMBL/GenBank/DDBJ databases">
        <authorList>
            <person name="Sun Q."/>
            <person name="Mori K."/>
        </authorList>
    </citation>
    <scope>NUCLEOTIDE SEQUENCE [LARGE SCALE GENOMIC DNA]</scope>
    <source>
        <strain evidence="12 13">JCM 12763</strain>
    </source>
</reference>
<dbReference type="PRINTS" id="PR00148">
    <property type="entry name" value="ENOLASE"/>
</dbReference>
<dbReference type="NCBIfam" id="TIGR01060">
    <property type="entry name" value="eno"/>
    <property type="match status" value="1"/>
</dbReference>
<dbReference type="InterPro" id="IPR020811">
    <property type="entry name" value="Enolase_N"/>
</dbReference>
<dbReference type="Pfam" id="PF03952">
    <property type="entry name" value="Enolase_N"/>
    <property type="match status" value="1"/>
</dbReference>
<keyword evidence="8 9" id="KW-0456">Lyase</keyword>
<name>A0ABV5UZP8_9MICO</name>
<dbReference type="RefSeq" id="WP_141337335.1">
    <property type="nucleotide sequence ID" value="NZ_JBHMAX010000006.1"/>
</dbReference>
<feature type="binding site" evidence="9">
    <location>
        <position position="310"/>
    </location>
    <ligand>
        <name>Mg(2+)</name>
        <dbReference type="ChEBI" id="CHEBI:18420"/>
    </ligand>
</feature>
<evidence type="ECO:0000256" key="9">
    <source>
        <dbReference type="HAMAP-Rule" id="MF_00318"/>
    </source>
</evidence>
<feature type="binding site" evidence="9">
    <location>
        <position position="242"/>
    </location>
    <ligand>
        <name>Mg(2+)</name>
        <dbReference type="ChEBI" id="CHEBI:18420"/>
    </ligand>
</feature>
<feature type="domain" description="Enolase N-terminal" evidence="11">
    <location>
        <begin position="4"/>
        <end position="134"/>
    </location>
</feature>
<keyword evidence="6 9" id="KW-0460">Magnesium</keyword>
<evidence type="ECO:0000256" key="8">
    <source>
        <dbReference type="ARBA" id="ARBA00023239"/>
    </source>
</evidence>
<feature type="binding site" evidence="9">
    <location>
        <position position="365"/>
    </location>
    <ligand>
        <name>(2R)-2-phosphoglycerate</name>
        <dbReference type="ChEBI" id="CHEBI:58289"/>
    </ligand>
</feature>
<dbReference type="EMBL" id="JBHMAX010000006">
    <property type="protein sequence ID" value="MFB9731028.1"/>
    <property type="molecule type" value="Genomic_DNA"/>
</dbReference>
<dbReference type="PANTHER" id="PTHR11902:SF1">
    <property type="entry name" value="ENOLASE"/>
    <property type="match status" value="1"/>
</dbReference>
<dbReference type="Pfam" id="PF00113">
    <property type="entry name" value="Enolase_C"/>
    <property type="match status" value="1"/>
</dbReference>
<comment type="similarity">
    <text evidence="2 9">Belongs to the enolase family.</text>
</comment>
<dbReference type="PANTHER" id="PTHR11902">
    <property type="entry name" value="ENOLASE"/>
    <property type="match status" value="1"/>
</dbReference>
<dbReference type="InterPro" id="IPR020809">
    <property type="entry name" value="Enolase_CS"/>
</dbReference>
<dbReference type="SMART" id="SM01193">
    <property type="entry name" value="Enolase_N"/>
    <property type="match status" value="1"/>
</dbReference>
<dbReference type="SFLD" id="SFLDS00001">
    <property type="entry name" value="Enolase"/>
    <property type="match status" value="1"/>
</dbReference>
<dbReference type="SUPFAM" id="SSF54826">
    <property type="entry name" value="Enolase N-terminal domain-like"/>
    <property type="match status" value="1"/>
</dbReference>
<comment type="function">
    <text evidence="9">Catalyzes the reversible conversion of 2-phosphoglycerate (2-PG) into phosphoenolpyruvate (PEP). It is essential for the degradation of carbohydrates via glycolysis.</text>
</comment>
<keyword evidence="9" id="KW-0479">Metal-binding</keyword>
<keyword evidence="5 9" id="KW-0964">Secreted</keyword>
<keyword evidence="13" id="KW-1185">Reference proteome</keyword>
<evidence type="ECO:0000256" key="3">
    <source>
        <dbReference type="ARBA" id="ARBA00012058"/>
    </source>
</evidence>
<evidence type="ECO:0000313" key="12">
    <source>
        <dbReference type="EMBL" id="MFB9731028.1"/>
    </source>
</evidence>
<dbReference type="SUPFAM" id="SSF51604">
    <property type="entry name" value="Enolase C-terminal domain-like"/>
    <property type="match status" value="1"/>
</dbReference>
<comment type="subcellular location">
    <subcellularLocation>
        <location evidence="9">Cytoplasm</location>
    </subcellularLocation>
    <subcellularLocation>
        <location evidence="9">Secreted</location>
    </subcellularLocation>
    <subcellularLocation>
        <location evidence="9">Cell surface</location>
    </subcellularLocation>
    <text evidence="9">Fractions of enolase are present in both the cytoplasm and on the cell surface.</text>
</comment>
<evidence type="ECO:0000256" key="1">
    <source>
        <dbReference type="ARBA" id="ARBA00005031"/>
    </source>
</evidence>
<dbReference type="InterPro" id="IPR029017">
    <property type="entry name" value="Enolase-like_N"/>
</dbReference>
<dbReference type="SMART" id="SM01192">
    <property type="entry name" value="Enolase_C"/>
    <property type="match status" value="1"/>
</dbReference>
<dbReference type="PIRSF" id="PIRSF001400">
    <property type="entry name" value="Enolase"/>
    <property type="match status" value="1"/>
</dbReference>
<evidence type="ECO:0000256" key="6">
    <source>
        <dbReference type="ARBA" id="ARBA00022842"/>
    </source>
</evidence>
<keyword evidence="7 9" id="KW-0324">Glycolysis</keyword>
<proteinExistence type="inferred from homology"/>
<organism evidence="12 13">
    <name type="scientific">Ornithinimicrobium kibberense</name>
    <dbReference type="NCBI Taxonomy" id="282060"/>
    <lineage>
        <taxon>Bacteria</taxon>
        <taxon>Bacillati</taxon>
        <taxon>Actinomycetota</taxon>
        <taxon>Actinomycetes</taxon>
        <taxon>Micrococcales</taxon>
        <taxon>Ornithinimicrobiaceae</taxon>
        <taxon>Ornithinimicrobium</taxon>
    </lineage>
</organism>
<dbReference type="SFLD" id="SFLDG00178">
    <property type="entry name" value="enolase"/>
    <property type="match status" value="1"/>
</dbReference>
<feature type="binding site" evidence="9">
    <location>
        <position position="386"/>
    </location>
    <ligand>
        <name>(2R)-2-phosphoglycerate</name>
        <dbReference type="ChEBI" id="CHEBI:58289"/>
    </ligand>
</feature>
<comment type="pathway">
    <text evidence="1 9">Carbohydrate degradation; glycolysis; pyruvate from D-glyceraldehyde 3-phosphate: step 4/5.</text>
</comment>
<dbReference type="InterPro" id="IPR036849">
    <property type="entry name" value="Enolase-like_C_sf"/>
</dbReference>
<evidence type="ECO:0000256" key="7">
    <source>
        <dbReference type="ARBA" id="ARBA00023152"/>
    </source>
</evidence>
<dbReference type="Proteomes" id="UP001589613">
    <property type="component" value="Unassembled WGS sequence"/>
</dbReference>
<comment type="cofactor">
    <cofactor evidence="9">
        <name>Mg(2+)</name>
        <dbReference type="ChEBI" id="CHEBI:18420"/>
    </cofactor>
    <text evidence="9">Binds a second Mg(2+) ion via substrate during catalysis.</text>
</comment>